<evidence type="ECO:0000313" key="3">
    <source>
        <dbReference type="Proteomes" id="UP000034324"/>
    </source>
</evidence>
<evidence type="ECO:0000259" key="1">
    <source>
        <dbReference type="Pfam" id="PF00534"/>
    </source>
</evidence>
<dbReference type="PANTHER" id="PTHR45947">
    <property type="entry name" value="SULFOQUINOVOSYL TRANSFERASE SQD2"/>
    <property type="match status" value="1"/>
</dbReference>
<evidence type="ECO:0000313" key="2">
    <source>
        <dbReference type="EMBL" id="KKQ78803.1"/>
    </source>
</evidence>
<comment type="caution">
    <text evidence="2">The sequence shown here is derived from an EMBL/GenBank/DDBJ whole genome shotgun (WGS) entry which is preliminary data.</text>
</comment>
<organism evidence="2 3">
    <name type="scientific">Candidatus Daviesbacteria bacterium GW2011_GWF2_38_6</name>
    <dbReference type="NCBI Taxonomy" id="1618432"/>
    <lineage>
        <taxon>Bacteria</taxon>
        <taxon>Candidatus Daviesiibacteriota</taxon>
    </lineage>
</organism>
<proteinExistence type="predicted"/>
<feature type="domain" description="Glycosyl transferase family 1" evidence="1">
    <location>
        <begin position="202"/>
        <end position="350"/>
    </location>
</feature>
<keyword evidence="2" id="KW-0808">Transferase</keyword>
<dbReference type="PATRIC" id="fig|1618432.3.peg.197"/>
<dbReference type="InterPro" id="IPR050194">
    <property type="entry name" value="Glycosyltransferase_grp1"/>
</dbReference>
<dbReference type="GO" id="GO:0016757">
    <property type="term" value="F:glycosyltransferase activity"/>
    <property type="evidence" value="ECO:0007669"/>
    <property type="project" value="InterPro"/>
</dbReference>
<dbReference type="InterPro" id="IPR001296">
    <property type="entry name" value="Glyco_trans_1"/>
</dbReference>
<reference evidence="2 3" key="1">
    <citation type="journal article" date="2015" name="Nature">
        <title>rRNA introns, odd ribosomes, and small enigmatic genomes across a large radiation of phyla.</title>
        <authorList>
            <person name="Brown C.T."/>
            <person name="Hug L.A."/>
            <person name="Thomas B.C."/>
            <person name="Sharon I."/>
            <person name="Castelle C.J."/>
            <person name="Singh A."/>
            <person name="Wilkins M.J."/>
            <person name="Williams K.H."/>
            <person name="Banfield J.F."/>
        </authorList>
    </citation>
    <scope>NUCLEOTIDE SEQUENCE [LARGE SCALE GENOMIC DNA]</scope>
</reference>
<dbReference type="EMBL" id="LBVC01000011">
    <property type="protein sequence ID" value="KKQ78803.1"/>
    <property type="molecule type" value="Genomic_DNA"/>
</dbReference>
<dbReference type="SUPFAM" id="SSF53756">
    <property type="entry name" value="UDP-Glycosyltransferase/glycogen phosphorylase"/>
    <property type="match status" value="1"/>
</dbReference>
<accession>A0A0G0KGN6</accession>
<sequence length="373" mass="42473">MKVALVHDYLREYGGAERVLEVLHEIWPDAPIFTAYLNLDAMGENGKRFASWDIRPSWFQKFPFANKLLSPFRIFGPMMFESFDLSEYDLVISSSSATHLAKAVITKPETLHISYIHTPPRFLYGYVTSFNYKKHWWTRIGGEIINHFMRIYDFEVSQRPDILVANSKNVAARIKKFYRRDSVVIYPPVEIKKVTGYRGQGTGEYYISVGRLVRGKGLDVIVQACDELGLFLKIVGSGPELQNLKSLIVNHKSNIEFLGQVSDEELAKLYAGAKATIVASEDEDFGIVPVESMACGTPVIAVKAGGFLETVIEGKTGEYFNNATVVELMKVLEKFDPKKYQVEDCRKQAQRFSKERFKKEILELVEENIHEKS</sequence>
<dbReference type="Proteomes" id="UP000034324">
    <property type="component" value="Unassembled WGS sequence"/>
</dbReference>
<dbReference type="Pfam" id="PF00534">
    <property type="entry name" value="Glycos_transf_1"/>
    <property type="match status" value="1"/>
</dbReference>
<dbReference type="PANTHER" id="PTHR45947:SF3">
    <property type="entry name" value="SULFOQUINOVOSYL TRANSFERASE SQD2"/>
    <property type="match status" value="1"/>
</dbReference>
<name>A0A0G0KGN6_9BACT</name>
<protein>
    <submittedName>
        <fullName evidence="2">Glycosyl transferase group 1</fullName>
    </submittedName>
</protein>
<dbReference type="Gene3D" id="3.40.50.2000">
    <property type="entry name" value="Glycogen Phosphorylase B"/>
    <property type="match status" value="2"/>
</dbReference>
<dbReference type="AlphaFoldDB" id="A0A0G0KGN6"/>
<gene>
    <name evidence="2" type="ORF">US99_C0011G0018</name>
</gene>